<organism evidence="4 5">
    <name type="scientific">Amycolatopsis sacchari</name>
    <dbReference type="NCBI Taxonomy" id="115433"/>
    <lineage>
        <taxon>Bacteria</taxon>
        <taxon>Bacillati</taxon>
        <taxon>Actinomycetota</taxon>
        <taxon>Actinomycetes</taxon>
        <taxon>Pseudonocardiales</taxon>
        <taxon>Pseudonocardiaceae</taxon>
        <taxon>Amycolatopsis</taxon>
    </lineage>
</organism>
<dbReference type="InterPro" id="IPR050109">
    <property type="entry name" value="HTH-type_TetR-like_transc_reg"/>
</dbReference>
<evidence type="ECO:0000256" key="1">
    <source>
        <dbReference type="ARBA" id="ARBA00023125"/>
    </source>
</evidence>
<evidence type="ECO:0000256" key="2">
    <source>
        <dbReference type="PROSITE-ProRule" id="PRU00335"/>
    </source>
</evidence>
<protein>
    <submittedName>
        <fullName evidence="4">Regulatory protein, tetR family</fullName>
    </submittedName>
</protein>
<dbReference type="PANTHER" id="PTHR30055:SF146">
    <property type="entry name" value="HTH-TYPE TRANSCRIPTIONAL DUAL REGULATOR CECR"/>
    <property type="match status" value="1"/>
</dbReference>
<evidence type="ECO:0000313" key="4">
    <source>
        <dbReference type="EMBL" id="SFI65004.1"/>
    </source>
</evidence>
<dbReference type="GO" id="GO:0000976">
    <property type="term" value="F:transcription cis-regulatory region binding"/>
    <property type="evidence" value="ECO:0007669"/>
    <property type="project" value="TreeGrafter"/>
</dbReference>
<dbReference type="SUPFAM" id="SSF46689">
    <property type="entry name" value="Homeodomain-like"/>
    <property type="match status" value="1"/>
</dbReference>
<name>A0A1I3JXU6_9PSEU</name>
<feature type="DNA-binding region" description="H-T-H motif" evidence="2">
    <location>
        <begin position="35"/>
        <end position="54"/>
    </location>
</feature>
<dbReference type="OrthoDB" id="3691941at2"/>
<dbReference type="Pfam" id="PF00440">
    <property type="entry name" value="TetR_N"/>
    <property type="match status" value="1"/>
</dbReference>
<dbReference type="GO" id="GO:0003700">
    <property type="term" value="F:DNA-binding transcription factor activity"/>
    <property type="evidence" value="ECO:0007669"/>
    <property type="project" value="TreeGrafter"/>
</dbReference>
<gene>
    <name evidence="4" type="ORF">SAMN05421835_101324</name>
</gene>
<reference evidence="4 5" key="1">
    <citation type="submission" date="2016-10" db="EMBL/GenBank/DDBJ databases">
        <authorList>
            <person name="de Groot N.N."/>
        </authorList>
    </citation>
    <scope>NUCLEOTIDE SEQUENCE [LARGE SCALE GENOMIC DNA]</scope>
    <source>
        <strain evidence="4 5">DSM 44468</strain>
    </source>
</reference>
<evidence type="ECO:0000313" key="5">
    <source>
        <dbReference type="Proteomes" id="UP000199025"/>
    </source>
</evidence>
<proteinExistence type="predicted"/>
<dbReference type="PROSITE" id="PS50977">
    <property type="entry name" value="HTH_TETR_2"/>
    <property type="match status" value="1"/>
</dbReference>
<keyword evidence="5" id="KW-1185">Reference proteome</keyword>
<dbReference type="InterPro" id="IPR001647">
    <property type="entry name" value="HTH_TetR"/>
</dbReference>
<dbReference type="InterPro" id="IPR009057">
    <property type="entry name" value="Homeodomain-like_sf"/>
</dbReference>
<dbReference type="Proteomes" id="UP000199025">
    <property type="component" value="Unassembled WGS sequence"/>
</dbReference>
<dbReference type="AlphaFoldDB" id="A0A1I3JXU6"/>
<feature type="domain" description="HTH tetR-type" evidence="3">
    <location>
        <begin position="12"/>
        <end position="72"/>
    </location>
</feature>
<dbReference type="Gene3D" id="1.10.357.10">
    <property type="entry name" value="Tetracycline Repressor, domain 2"/>
    <property type="match status" value="1"/>
</dbReference>
<dbReference type="PANTHER" id="PTHR30055">
    <property type="entry name" value="HTH-TYPE TRANSCRIPTIONAL REGULATOR RUTR"/>
    <property type="match status" value="1"/>
</dbReference>
<evidence type="ECO:0000259" key="3">
    <source>
        <dbReference type="PROSITE" id="PS50977"/>
    </source>
</evidence>
<dbReference type="STRING" id="115433.SAMN05421835_101324"/>
<sequence length="195" mass="20909">MTKRGATLSTSDARREAVVDAAIAEFAKSGYHNTPITAVAARAEISPAYVFKLFPGKVALFVAALDRCYELVVQALGKGAARTDAADPEQVLYEMGGAYAELITDKNLLMLQVHAQSACDVPEIAEAVRQGLARVTEYVRSRSGAKDESVQRFIAYGQLCHLITTLELDGHRGGWAAVLTAGIRHPKAHDTGPRG</sequence>
<dbReference type="RefSeq" id="WP_091503785.1">
    <property type="nucleotide sequence ID" value="NZ_FORP01000001.1"/>
</dbReference>
<keyword evidence="1 2" id="KW-0238">DNA-binding</keyword>
<dbReference type="EMBL" id="FORP01000001">
    <property type="protein sequence ID" value="SFI65004.1"/>
    <property type="molecule type" value="Genomic_DNA"/>
</dbReference>
<accession>A0A1I3JXU6</accession>